<organism evidence="2 3">
    <name type="scientific">Musa acuminata subsp. malaccensis</name>
    <name type="common">Wild banana</name>
    <name type="synonym">Musa malaccensis</name>
    <dbReference type="NCBI Taxonomy" id="214687"/>
    <lineage>
        <taxon>Eukaryota</taxon>
        <taxon>Viridiplantae</taxon>
        <taxon>Streptophyta</taxon>
        <taxon>Embryophyta</taxon>
        <taxon>Tracheophyta</taxon>
        <taxon>Spermatophyta</taxon>
        <taxon>Magnoliopsida</taxon>
        <taxon>Liliopsida</taxon>
        <taxon>Zingiberales</taxon>
        <taxon>Musaceae</taxon>
        <taxon>Musa</taxon>
    </lineage>
</organism>
<sequence length="41" mass="5013">MGWWRSWLPRRSHSIWVILRSRVRASLTPIKILFLFCSLSR</sequence>
<dbReference type="EnsemblPlants" id="Ma04_t33820.1">
    <property type="protein sequence ID" value="Ma04_p33820.1"/>
    <property type="gene ID" value="Ma04_g33820"/>
</dbReference>
<reference evidence="1" key="1">
    <citation type="submission" date="2021-03" db="EMBL/GenBank/DDBJ databases">
        <authorList>
            <consortium name="Genoscope - CEA"/>
            <person name="William W."/>
        </authorList>
    </citation>
    <scope>NUCLEOTIDE SEQUENCE</scope>
    <source>
        <strain evidence="1">Doubled-haploid Pahang</strain>
    </source>
</reference>
<dbReference type="AlphaFoldDB" id="A0A804IWX5"/>
<dbReference type="Gramene" id="Ma04_t33820.1">
    <property type="protein sequence ID" value="Ma04_p33820.1"/>
    <property type="gene ID" value="Ma04_g33820"/>
</dbReference>
<evidence type="ECO:0000313" key="2">
    <source>
        <dbReference type="EnsemblPlants" id="Ma04_p33820.1"/>
    </source>
</evidence>
<dbReference type="Proteomes" id="UP000012960">
    <property type="component" value="Unplaced"/>
</dbReference>
<keyword evidence="3" id="KW-1185">Reference proteome</keyword>
<proteinExistence type="predicted"/>
<protein>
    <submittedName>
        <fullName evidence="1">(wild Malaysian banana) hypothetical protein</fullName>
    </submittedName>
</protein>
<gene>
    <name evidence="1" type="ORF">GSMUA_139840.1</name>
</gene>
<name>A0A804IWX5_MUSAM</name>
<evidence type="ECO:0000313" key="1">
    <source>
        <dbReference type="EMBL" id="CAG1844189.1"/>
    </source>
</evidence>
<reference evidence="2" key="2">
    <citation type="submission" date="2021-05" db="UniProtKB">
        <authorList>
            <consortium name="EnsemblPlants"/>
        </authorList>
    </citation>
    <scope>IDENTIFICATION</scope>
    <source>
        <strain evidence="2">subsp. malaccensis</strain>
    </source>
</reference>
<evidence type="ECO:0000313" key="3">
    <source>
        <dbReference type="Proteomes" id="UP000012960"/>
    </source>
</evidence>
<dbReference type="InParanoid" id="A0A804IWX5"/>
<accession>A0A804IWX5</accession>
<dbReference type="EMBL" id="HG996469">
    <property type="protein sequence ID" value="CAG1844189.1"/>
    <property type="molecule type" value="Genomic_DNA"/>
</dbReference>